<feature type="domain" description="Endonuclease GajA/Old nuclease/RecF-like AAA" evidence="1">
    <location>
        <begin position="1"/>
        <end position="394"/>
    </location>
</feature>
<dbReference type="PANTHER" id="PTHR43581:SF2">
    <property type="entry name" value="EXCINUCLEASE ATPASE SUBUNIT"/>
    <property type="match status" value="1"/>
</dbReference>
<dbReference type="RefSeq" id="WP_138773876.1">
    <property type="nucleotide sequence ID" value="NZ_JBHSSX010000021.1"/>
</dbReference>
<comment type="caution">
    <text evidence="3">The sequence shown here is derived from an EMBL/GenBank/DDBJ whole genome shotgun (WGS) entry which is preliminary data.</text>
</comment>
<keyword evidence="3" id="KW-0255">Endonuclease</keyword>
<dbReference type="InterPro" id="IPR027417">
    <property type="entry name" value="P-loop_NTPase"/>
</dbReference>
<evidence type="ECO:0000313" key="3">
    <source>
        <dbReference type="EMBL" id="TMW11040.1"/>
    </source>
</evidence>
<sequence>MHLKSLQIINFRKFSRENNIVEFVASSADSSRKEPINSVAASTTLIVGRNNAGKTTVATALNKLINEASTISGRDFNFNYLGILLKEHKKGITDTLPFLGFNIVVGVDKTRNDLLSNLSPFISIGDVDPSANEIDVSIKVKYEIKEGTQFRDGLKELIDRYSNNEALLFRKFIEFVDKTQFSENYFGLDGTKIKGRFKLSDLIKLKTISAQKATANNGLAATFNKIIKFRHKNATGSDFTSVENSLDSINSDITEKISSEHQDTVNNVLHEIESDKAFSVSLLADLNFEKLLNSLIKYEYSEGELSIPESQFGLGYSNLMHIIGEIIGYVEQFPEEDCQSKINLISIEEPETHMHPQMQELFIKYIDDAVALLLESAKKKINSQIVITTHSSHILNSKIHSSNSFDNINYISTVDGQSCVVKLNDTAVAGNEVFDATKHGTEEEFKQWKLENLTFLKKHIKYKVSELFFSDAVIFVEGVTEETILPYYIERDDALKKFYISIFNINGAHGQVYYPLVKLLNVPTLVVTDTDIKRSDEEKENFTQVSDLNGRTTTNSTIKLFNRDNDDISQLNSYYESENLYGVFQLDSTESYFATSFEEAFILTNYQNVIINDILKNLKPRIYKEISDSGSNENYEQIKNHSYKLQKKLSDSKSDFANELLFKLITTEDPAHCPVLPSYINAGLDWLKPRIPKAVKGRS</sequence>
<keyword evidence="4" id="KW-1185">Reference proteome</keyword>
<dbReference type="CDD" id="cd01026">
    <property type="entry name" value="TOPRIM_OLD"/>
    <property type="match status" value="1"/>
</dbReference>
<dbReference type="Pfam" id="PF20469">
    <property type="entry name" value="OLD-like_TOPRIM"/>
    <property type="match status" value="1"/>
</dbReference>
<dbReference type="PANTHER" id="PTHR43581">
    <property type="entry name" value="ATP/GTP PHOSPHATASE"/>
    <property type="match status" value="1"/>
</dbReference>
<dbReference type="Pfam" id="PF13175">
    <property type="entry name" value="AAA_15"/>
    <property type="match status" value="1"/>
</dbReference>
<feature type="domain" description="OLD protein-like TOPRIM" evidence="2">
    <location>
        <begin position="468"/>
        <end position="531"/>
    </location>
</feature>
<protein>
    <submittedName>
        <fullName evidence="3">ATP-dependent endonuclease</fullName>
    </submittedName>
</protein>
<keyword evidence="3" id="KW-0378">Hydrolase</keyword>
<evidence type="ECO:0000259" key="2">
    <source>
        <dbReference type="Pfam" id="PF20469"/>
    </source>
</evidence>
<proteinExistence type="predicted"/>
<dbReference type="SUPFAM" id="SSF52540">
    <property type="entry name" value="P-loop containing nucleoside triphosphate hydrolases"/>
    <property type="match status" value="1"/>
</dbReference>
<dbReference type="InterPro" id="IPR051396">
    <property type="entry name" value="Bact_Antivir_Def_Nuclease"/>
</dbReference>
<dbReference type="Proteomes" id="UP000739180">
    <property type="component" value="Unassembled WGS sequence"/>
</dbReference>
<reference evidence="3 4" key="1">
    <citation type="submission" date="2019-05" db="EMBL/GenBank/DDBJ databases">
        <title>Genome of Alcanivorax gelatiniphagus, an oil degrading marine bacteria.</title>
        <authorList>
            <person name="Kwon K.K."/>
        </authorList>
    </citation>
    <scope>NUCLEOTIDE SEQUENCE [LARGE SCALE GENOMIC DNA]</scope>
    <source>
        <strain evidence="3 4">MEBiC 08158</strain>
    </source>
</reference>
<dbReference type="GO" id="GO:0004519">
    <property type="term" value="F:endonuclease activity"/>
    <property type="evidence" value="ECO:0007669"/>
    <property type="project" value="UniProtKB-KW"/>
</dbReference>
<evidence type="ECO:0000313" key="4">
    <source>
        <dbReference type="Proteomes" id="UP000739180"/>
    </source>
</evidence>
<dbReference type="InterPro" id="IPR034139">
    <property type="entry name" value="TOPRIM_OLD"/>
</dbReference>
<name>A0ABY2XIE8_9GAMM</name>
<accession>A0ABY2XIE8</accession>
<keyword evidence="3" id="KW-0540">Nuclease</keyword>
<evidence type="ECO:0000259" key="1">
    <source>
        <dbReference type="Pfam" id="PF13175"/>
    </source>
</evidence>
<gene>
    <name evidence="3" type="ORF">FGS76_17220</name>
</gene>
<dbReference type="Gene3D" id="3.40.50.300">
    <property type="entry name" value="P-loop containing nucleotide triphosphate hydrolases"/>
    <property type="match status" value="1"/>
</dbReference>
<organism evidence="3 4">
    <name type="scientific">Alloalcanivorax gelatiniphagus</name>
    <dbReference type="NCBI Taxonomy" id="1194167"/>
    <lineage>
        <taxon>Bacteria</taxon>
        <taxon>Pseudomonadati</taxon>
        <taxon>Pseudomonadota</taxon>
        <taxon>Gammaproteobacteria</taxon>
        <taxon>Oceanospirillales</taxon>
        <taxon>Alcanivoracaceae</taxon>
        <taxon>Alloalcanivorax</taxon>
    </lineage>
</organism>
<dbReference type="InterPro" id="IPR041685">
    <property type="entry name" value="AAA_GajA/Old/RecF-like"/>
</dbReference>
<dbReference type="EMBL" id="VCQT01000045">
    <property type="protein sequence ID" value="TMW11040.1"/>
    <property type="molecule type" value="Genomic_DNA"/>
</dbReference>